<proteinExistence type="predicted"/>
<dbReference type="EMBL" id="BMNG01000015">
    <property type="protein sequence ID" value="GGO53820.1"/>
    <property type="molecule type" value="Genomic_DNA"/>
</dbReference>
<evidence type="ECO:0008006" key="3">
    <source>
        <dbReference type="Google" id="ProtNLM"/>
    </source>
</evidence>
<evidence type="ECO:0000313" key="1">
    <source>
        <dbReference type="EMBL" id="GGO53820.1"/>
    </source>
</evidence>
<organism evidence="1 2">
    <name type="scientific">Streptomyces lasiicapitis</name>
    <dbReference type="NCBI Taxonomy" id="1923961"/>
    <lineage>
        <taxon>Bacteria</taxon>
        <taxon>Bacillati</taxon>
        <taxon>Actinomycetota</taxon>
        <taxon>Actinomycetes</taxon>
        <taxon>Kitasatosporales</taxon>
        <taxon>Streptomycetaceae</taxon>
        <taxon>Streptomyces</taxon>
    </lineage>
</organism>
<dbReference type="Proteomes" id="UP000656881">
    <property type="component" value="Unassembled WGS sequence"/>
</dbReference>
<evidence type="ECO:0000313" key="2">
    <source>
        <dbReference type="Proteomes" id="UP000656881"/>
    </source>
</evidence>
<sequence>MGCTLVWALTVHAVLRSRPVRAAYVRDRNVPWHRILCDAPRGRQTGLSMAHTAGATWTYSFPPEQHQDSLSQSKVPLPMYE</sequence>
<gene>
    <name evidence="1" type="ORF">GCM10012286_62110</name>
</gene>
<comment type="caution">
    <text evidence="1">The sequence shown here is derived from an EMBL/GenBank/DDBJ whole genome shotgun (WGS) entry which is preliminary data.</text>
</comment>
<reference evidence="2" key="1">
    <citation type="journal article" date="2019" name="Int. J. Syst. Evol. Microbiol.">
        <title>The Global Catalogue of Microorganisms (GCM) 10K type strain sequencing project: providing services to taxonomists for standard genome sequencing and annotation.</title>
        <authorList>
            <consortium name="The Broad Institute Genomics Platform"/>
            <consortium name="The Broad Institute Genome Sequencing Center for Infectious Disease"/>
            <person name="Wu L."/>
            <person name="Ma J."/>
        </authorList>
    </citation>
    <scope>NUCLEOTIDE SEQUENCE [LARGE SCALE GENOMIC DNA]</scope>
    <source>
        <strain evidence="2">CGMCC 4.7349</strain>
    </source>
</reference>
<protein>
    <recommendedName>
        <fullName evidence="3">Secreted protein</fullName>
    </recommendedName>
</protein>
<name>A0ABQ2MLB7_9ACTN</name>
<keyword evidence="2" id="KW-1185">Reference proteome</keyword>
<accession>A0ABQ2MLB7</accession>